<organism evidence="2 3">
    <name type="scientific">Blyttiomyces helicus</name>
    <dbReference type="NCBI Taxonomy" id="388810"/>
    <lineage>
        <taxon>Eukaryota</taxon>
        <taxon>Fungi</taxon>
        <taxon>Fungi incertae sedis</taxon>
        <taxon>Chytridiomycota</taxon>
        <taxon>Chytridiomycota incertae sedis</taxon>
        <taxon>Chytridiomycetes</taxon>
        <taxon>Chytridiomycetes incertae sedis</taxon>
        <taxon>Blyttiomyces</taxon>
    </lineage>
</organism>
<dbReference type="EMBL" id="KZ999304">
    <property type="protein sequence ID" value="RKO85207.1"/>
    <property type="molecule type" value="Genomic_DNA"/>
</dbReference>
<proteinExistence type="predicted"/>
<evidence type="ECO:0000313" key="3">
    <source>
        <dbReference type="Proteomes" id="UP000269721"/>
    </source>
</evidence>
<dbReference type="Pfam" id="PF13350">
    <property type="entry name" value="Y_phosphatase3"/>
    <property type="match status" value="1"/>
</dbReference>
<dbReference type="OrthoDB" id="9988524at2759"/>
<feature type="domain" description="Tyrosine specific protein phosphatases" evidence="1">
    <location>
        <begin position="66"/>
        <end position="130"/>
    </location>
</feature>
<dbReference type="PROSITE" id="PS00383">
    <property type="entry name" value="TYR_PHOSPHATASE_1"/>
    <property type="match status" value="1"/>
</dbReference>
<keyword evidence="3" id="KW-1185">Reference proteome</keyword>
<evidence type="ECO:0000259" key="1">
    <source>
        <dbReference type="PROSITE" id="PS50056"/>
    </source>
</evidence>
<dbReference type="Gene3D" id="3.90.190.10">
    <property type="entry name" value="Protein tyrosine phosphatase superfamily"/>
    <property type="match status" value="1"/>
</dbReference>
<dbReference type="PROSITE" id="PS50056">
    <property type="entry name" value="TYR_PHOSPHATASE_2"/>
    <property type="match status" value="1"/>
</dbReference>
<dbReference type="Proteomes" id="UP000269721">
    <property type="component" value="Unassembled WGS sequence"/>
</dbReference>
<dbReference type="SUPFAM" id="SSF52799">
    <property type="entry name" value="(Phosphotyrosine protein) phosphatases II"/>
    <property type="match status" value="1"/>
</dbReference>
<evidence type="ECO:0000313" key="2">
    <source>
        <dbReference type="EMBL" id="RKO85207.1"/>
    </source>
</evidence>
<dbReference type="GO" id="GO:0004721">
    <property type="term" value="F:phosphoprotein phosphatase activity"/>
    <property type="evidence" value="ECO:0007669"/>
    <property type="project" value="InterPro"/>
</dbReference>
<dbReference type="InterPro" id="IPR016130">
    <property type="entry name" value="Tyr_Pase_AS"/>
</dbReference>
<dbReference type="InterPro" id="IPR029021">
    <property type="entry name" value="Prot-tyrosine_phosphatase-like"/>
</dbReference>
<dbReference type="AlphaFoldDB" id="A0A4V1IQ38"/>
<sequence length="296" mass="31996">MTTSHPEIIKNGNPDLTSSSILRVAAPVFGDEDYSPEALAKRWKLYTGDAEGFAEAYMAILAAGGPAFSAIVRSLAADGPAVVVHCTAGKDRTGVIVALLLKLCGVDDDLVVRDYAVTETLLNYTDEHLAALAAATRGAITLPMARAMMSSKPEAMTAFLRKLVETYGSAAGYFRQCGVTAKELDAARAALVDPAPEDGARGRGRRRVFLHEFDASLHPVLVELLLQRLLVLKEALLSLKLAVQPIRLPLLERNLRLGHRRPSRVFWAFLLDPLRLPLQPPSRSLAIDARSPGLAL</sequence>
<protein>
    <submittedName>
        <fullName evidence="2">Protein-tyrosine phosphatase-like protein</fullName>
    </submittedName>
</protein>
<dbReference type="InterPro" id="IPR026893">
    <property type="entry name" value="Tyr/Ser_Pase_IphP-type"/>
</dbReference>
<name>A0A4V1IQ38_9FUNG</name>
<reference evidence="3" key="1">
    <citation type="journal article" date="2018" name="Nat. Microbiol.">
        <title>Leveraging single-cell genomics to expand the fungal tree of life.</title>
        <authorList>
            <person name="Ahrendt S.R."/>
            <person name="Quandt C.A."/>
            <person name="Ciobanu D."/>
            <person name="Clum A."/>
            <person name="Salamov A."/>
            <person name="Andreopoulos B."/>
            <person name="Cheng J.F."/>
            <person name="Woyke T."/>
            <person name="Pelin A."/>
            <person name="Henrissat B."/>
            <person name="Reynolds N.K."/>
            <person name="Benny G.L."/>
            <person name="Smith M.E."/>
            <person name="James T.Y."/>
            <person name="Grigoriev I.V."/>
        </authorList>
    </citation>
    <scope>NUCLEOTIDE SEQUENCE [LARGE SCALE GENOMIC DNA]</scope>
</reference>
<dbReference type="InterPro" id="IPR000387">
    <property type="entry name" value="Tyr_Pase_dom"/>
</dbReference>
<gene>
    <name evidence="2" type="ORF">BDK51DRAFT_48239</name>
</gene>
<accession>A0A4V1IQ38</accession>